<name>A0A0D8I7X5_9CLOT</name>
<dbReference type="AlphaFoldDB" id="A0A0D8I7X5"/>
<proteinExistence type="predicted"/>
<dbReference type="PATRIC" id="fig|84022.5.peg.1273"/>
<reference evidence="1 2" key="1">
    <citation type="submission" date="2014-10" db="EMBL/GenBank/DDBJ databases">
        <title>Genome sequence of Clostridium aceticum DSM 1496.</title>
        <authorList>
            <person name="Poehlein A."/>
            <person name="Schiel-Bengelsdorf B."/>
            <person name="Gottschalk G."/>
            <person name="Duerre P."/>
            <person name="Daniel R."/>
        </authorList>
    </citation>
    <scope>NUCLEOTIDE SEQUENCE [LARGE SCALE GENOMIC DNA]</scope>
    <source>
        <strain evidence="1 2">DSM 1496</strain>
    </source>
</reference>
<dbReference type="Proteomes" id="UP000035704">
    <property type="component" value="Chromosome"/>
</dbReference>
<protein>
    <submittedName>
        <fullName evidence="1">Uncharacterized protein</fullName>
    </submittedName>
</protein>
<dbReference type="RefSeq" id="WP_044825782.1">
    <property type="nucleotide sequence ID" value="NZ_CP009687.1"/>
</dbReference>
<dbReference type="InterPro" id="IPR012452">
    <property type="entry name" value="DUF1657"/>
</dbReference>
<keyword evidence="2" id="KW-1185">Reference proteome</keyword>
<dbReference type="Pfam" id="PF07870">
    <property type="entry name" value="DUF1657"/>
    <property type="match status" value="1"/>
</dbReference>
<organism evidence="1 2">
    <name type="scientific">Clostridium aceticum</name>
    <dbReference type="NCBI Taxonomy" id="84022"/>
    <lineage>
        <taxon>Bacteria</taxon>
        <taxon>Bacillati</taxon>
        <taxon>Bacillota</taxon>
        <taxon>Clostridia</taxon>
        <taxon>Eubacteriales</taxon>
        <taxon>Clostridiaceae</taxon>
        <taxon>Clostridium</taxon>
    </lineage>
</organism>
<dbReference type="KEGG" id="cace:CACET_c07810"/>
<accession>A0A0D8I7X5</accession>
<sequence length="68" mass="7897">MTVGSQVKQTLATLKGTQGTLRTYSLQCQHEEEKKVYEEALKTTNEIIKDLENRLKILEFEESQFKGY</sequence>
<dbReference type="STRING" id="84022.CACET_c07810"/>
<evidence type="ECO:0000313" key="2">
    <source>
        <dbReference type="Proteomes" id="UP000035704"/>
    </source>
</evidence>
<dbReference type="OrthoDB" id="1684731at2"/>
<evidence type="ECO:0000313" key="1">
    <source>
        <dbReference type="EMBL" id="AKL94291.1"/>
    </source>
</evidence>
<gene>
    <name evidence="1" type="ORF">CACET_c07810</name>
</gene>
<dbReference type="EMBL" id="CP009687">
    <property type="protein sequence ID" value="AKL94291.1"/>
    <property type="molecule type" value="Genomic_DNA"/>
</dbReference>